<dbReference type="AlphaFoldDB" id="A0A9N9JHC8"/>
<reference evidence="1" key="1">
    <citation type="submission" date="2021-06" db="EMBL/GenBank/DDBJ databases">
        <authorList>
            <person name="Kallberg Y."/>
            <person name="Tangrot J."/>
            <person name="Rosling A."/>
        </authorList>
    </citation>
    <scope>NUCLEOTIDE SEQUENCE</scope>
    <source>
        <strain evidence="1">MA453B</strain>
    </source>
</reference>
<feature type="non-terminal residue" evidence="1">
    <location>
        <position position="1"/>
    </location>
</feature>
<dbReference type="EMBL" id="CAJVPY010022194">
    <property type="protein sequence ID" value="CAG8782094.1"/>
    <property type="molecule type" value="Genomic_DNA"/>
</dbReference>
<proteinExistence type="predicted"/>
<gene>
    <name evidence="1" type="ORF">DERYTH_LOCUS19771</name>
</gene>
<protein>
    <submittedName>
        <fullName evidence="1">2011_t:CDS:1</fullName>
    </submittedName>
</protein>
<sequence length="67" mass="7452">GDMLSFFNLSSCCLDSVSGNVFSKALYKNIGNNKNDYKGRGSNVNDLGCDVRVRNARVKEDFQINEN</sequence>
<comment type="caution">
    <text evidence="1">The sequence shown here is derived from an EMBL/GenBank/DDBJ whole genome shotgun (WGS) entry which is preliminary data.</text>
</comment>
<evidence type="ECO:0000313" key="1">
    <source>
        <dbReference type="EMBL" id="CAG8782094.1"/>
    </source>
</evidence>
<evidence type="ECO:0000313" key="2">
    <source>
        <dbReference type="Proteomes" id="UP000789405"/>
    </source>
</evidence>
<organism evidence="1 2">
    <name type="scientific">Dentiscutata erythropus</name>
    <dbReference type="NCBI Taxonomy" id="1348616"/>
    <lineage>
        <taxon>Eukaryota</taxon>
        <taxon>Fungi</taxon>
        <taxon>Fungi incertae sedis</taxon>
        <taxon>Mucoromycota</taxon>
        <taxon>Glomeromycotina</taxon>
        <taxon>Glomeromycetes</taxon>
        <taxon>Diversisporales</taxon>
        <taxon>Gigasporaceae</taxon>
        <taxon>Dentiscutata</taxon>
    </lineage>
</organism>
<dbReference type="Proteomes" id="UP000789405">
    <property type="component" value="Unassembled WGS sequence"/>
</dbReference>
<accession>A0A9N9JHC8</accession>
<keyword evidence="2" id="KW-1185">Reference proteome</keyword>
<name>A0A9N9JHC8_9GLOM</name>